<gene>
    <name evidence="2" type="ORF">MCHLDSM_01667</name>
</gene>
<comment type="caution">
    <text evidence="2">The sequence shown here is derived from an EMBL/GenBank/DDBJ whole genome shotgun (WGS) entry which is preliminary data.</text>
</comment>
<dbReference type="Proteomes" id="UP000036513">
    <property type="component" value="Unassembled WGS sequence"/>
</dbReference>
<dbReference type="AlphaFoldDB" id="A0A0J6WFC8"/>
<dbReference type="PATRIC" id="fig|37916.4.peg.1566"/>
<evidence type="ECO:0000256" key="1">
    <source>
        <dbReference type="SAM" id="MobiDB-lite"/>
    </source>
</evidence>
<accession>A0A0J6WFC8</accession>
<protein>
    <submittedName>
        <fullName evidence="2">Uncharacterized protein</fullName>
    </submittedName>
</protein>
<evidence type="ECO:0000313" key="2">
    <source>
        <dbReference type="EMBL" id="KMO80703.1"/>
    </source>
</evidence>
<sequence>MPSAVHTARASTLAAAVLDAHDPTAAQHLLAEVILADGKFESHDVYHDEALTPLARLICQRASEDARVTLKLRRCFDITAANSAQSRKKNRLARATARIDSMSHHSGTRWSR</sequence>
<dbReference type="EMBL" id="JYNL01000015">
    <property type="protein sequence ID" value="KMO80703.1"/>
    <property type="molecule type" value="Genomic_DNA"/>
</dbReference>
<dbReference type="STRING" id="37916.MCHLDSM_01667"/>
<keyword evidence="3" id="KW-1185">Reference proteome</keyword>
<proteinExistence type="predicted"/>
<reference evidence="2 3" key="1">
    <citation type="journal article" date="2015" name="Genome Biol. Evol.">
        <title>Characterization of Three Mycobacterium spp. with Potential Use in Bioremediation by Genome Sequencing and Comparative Genomics.</title>
        <authorList>
            <person name="Das S."/>
            <person name="Pettersson B.M."/>
            <person name="Behra P.R."/>
            <person name="Ramesh M."/>
            <person name="Dasgupta S."/>
            <person name="Bhattacharya A."/>
            <person name="Kirsebom L.A."/>
        </authorList>
    </citation>
    <scope>NUCLEOTIDE SEQUENCE [LARGE SCALE GENOMIC DNA]</scope>
    <source>
        <strain evidence="2 3">DSM 43826</strain>
    </source>
</reference>
<feature type="region of interest" description="Disordered" evidence="1">
    <location>
        <begin position="87"/>
        <end position="112"/>
    </location>
</feature>
<evidence type="ECO:0000313" key="3">
    <source>
        <dbReference type="Proteomes" id="UP000036513"/>
    </source>
</evidence>
<organism evidence="2 3">
    <name type="scientific">Mycolicibacterium chlorophenolicum</name>
    <dbReference type="NCBI Taxonomy" id="37916"/>
    <lineage>
        <taxon>Bacteria</taxon>
        <taxon>Bacillati</taxon>
        <taxon>Actinomycetota</taxon>
        <taxon>Actinomycetes</taxon>
        <taxon>Mycobacteriales</taxon>
        <taxon>Mycobacteriaceae</taxon>
        <taxon>Mycolicibacterium</taxon>
    </lineage>
</organism>
<name>A0A0J6WFC8_9MYCO</name>